<protein>
    <submittedName>
        <fullName evidence="2">Diacylglycerol kinase family enzyme</fullName>
    </submittedName>
</protein>
<dbReference type="PROSITE" id="PS50146">
    <property type="entry name" value="DAGK"/>
    <property type="match status" value="1"/>
</dbReference>
<sequence>MHKDQYTRHFLVAINPGAGDQADEALKAELRTRIPEQQLDKLVMLKHSKYGLEPQLLKLAKTCTETGAVLVVAGGDGTLNAALKVLMKQPVTLGVIPRGTFNFFARDRGIPEQTQAAIDVLLQGAERQFPLASVNGYPFCVSASLGVYPKIIAAREQVSAITGRNRLVSLLSGVWVFLTRARGRRLVLAHDGARHTETAPMLLASVSPSQLGNFDLPEIDQIRKGGMLVFVMRSDSLLSLLSYLWASIRGQLRKLEKLDYFITRGLQVSTRRQKVTLAIDGELHRLSTPLKFSMQPNAYRCLVPAETESGEETCA</sequence>
<dbReference type="Gene3D" id="3.40.50.10330">
    <property type="entry name" value="Probable inorganic polyphosphate/atp-NAD kinase, domain 1"/>
    <property type="match status" value="1"/>
</dbReference>
<reference evidence="2 3" key="1">
    <citation type="submission" date="2017-01" db="EMBL/GenBank/DDBJ databases">
        <authorList>
            <person name="Mah S.A."/>
            <person name="Swanson W.J."/>
            <person name="Moy G.W."/>
            <person name="Vacquier V.D."/>
        </authorList>
    </citation>
    <scope>NUCLEOTIDE SEQUENCE [LARGE SCALE GENOMIC DNA]</scope>
    <source>
        <strain evidence="2 3">DSM 7027</strain>
    </source>
</reference>
<gene>
    <name evidence="2" type="ORF">SAMN05421647_106161</name>
</gene>
<dbReference type="Gene3D" id="2.60.200.40">
    <property type="match status" value="1"/>
</dbReference>
<accession>A0A1N6U2L3</accession>
<feature type="domain" description="DAGKc" evidence="1">
    <location>
        <begin position="5"/>
        <end position="138"/>
    </location>
</feature>
<name>A0A1N6U2L3_9GAMM</name>
<dbReference type="eggNOG" id="COG1597">
    <property type="taxonomic scope" value="Bacteria"/>
</dbReference>
<dbReference type="STRING" id="49186.SAMN05421647_106161"/>
<dbReference type="Pfam" id="PF00781">
    <property type="entry name" value="DAGK_cat"/>
    <property type="match status" value="1"/>
</dbReference>
<dbReference type="SUPFAM" id="SSF111331">
    <property type="entry name" value="NAD kinase/diacylglycerol kinase-like"/>
    <property type="match status" value="1"/>
</dbReference>
<proteinExistence type="predicted"/>
<dbReference type="SMART" id="SM00046">
    <property type="entry name" value="DAGKc"/>
    <property type="match status" value="1"/>
</dbReference>
<dbReference type="InterPro" id="IPR001206">
    <property type="entry name" value="Diacylglycerol_kinase_cat_dom"/>
</dbReference>
<dbReference type="Proteomes" id="UP000186895">
    <property type="component" value="Unassembled WGS sequence"/>
</dbReference>
<evidence type="ECO:0000313" key="3">
    <source>
        <dbReference type="Proteomes" id="UP000186895"/>
    </source>
</evidence>
<evidence type="ECO:0000259" key="1">
    <source>
        <dbReference type="PROSITE" id="PS50146"/>
    </source>
</evidence>
<dbReference type="GO" id="GO:0016301">
    <property type="term" value="F:kinase activity"/>
    <property type="evidence" value="ECO:0007669"/>
    <property type="project" value="UniProtKB-KW"/>
</dbReference>
<dbReference type="InterPro" id="IPR016064">
    <property type="entry name" value="NAD/diacylglycerol_kinase_sf"/>
</dbReference>
<organism evidence="2 3">
    <name type="scientific">Marinobacterium stanieri</name>
    <dbReference type="NCBI Taxonomy" id="49186"/>
    <lineage>
        <taxon>Bacteria</taxon>
        <taxon>Pseudomonadati</taxon>
        <taxon>Pseudomonadota</taxon>
        <taxon>Gammaproteobacteria</taxon>
        <taxon>Oceanospirillales</taxon>
        <taxon>Oceanospirillaceae</taxon>
        <taxon>Marinobacterium</taxon>
    </lineage>
</organism>
<keyword evidence="2" id="KW-0418">Kinase</keyword>
<keyword evidence="2" id="KW-0808">Transferase</keyword>
<dbReference type="RefSeq" id="WP_010322646.1">
    <property type="nucleotide sequence ID" value="NZ_FTMN01000006.1"/>
</dbReference>
<evidence type="ECO:0000313" key="2">
    <source>
        <dbReference type="EMBL" id="SIQ59741.1"/>
    </source>
</evidence>
<keyword evidence="3" id="KW-1185">Reference proteome</keyword>
<dbReference type="AlphaFoldDB" id="A0A1N6U2L3"/>
<dbReference type="InterPro" id="IPR017438">
    <property type="entry name" value="ATP-NAD_kinase_N"/>
</dbReference>
<dbReference type="EMBL" id="FTMN01000006">
    <property type="protein sequence ID" value="SIQ59741.1"/>
    <property type="molecule type" value="Genomic_DNA"/>
</dbReference>